<protein>
    <recommendedName>
        <fullName evidence="1">Right handed beta helix domain-containing protein</fullName>
    </recommendedName>
</protein>
<dbReference type="OrthoDB" id="1211532at2"/>
<dbReference type="SUPFAM" id="SSF51126">
    <property type="entry name" value="Pectin lyase-like"/>
    <property type="match status" value="2"/>
</dbReference>
<dbReference type="STRING" id="1685010.A0O34_18965"/>
<dbReference type="Gene3D" id="2.160.20.10">
    <property type="entry name" value="Single-stranded right-handed beta-helix, Pectin lyase-like"/>
    <property type="match status" value="1"/>
</dbReference>
<evidence type="ECO:0000259" key="1">
    <source>
        <dbReference type="Pfam" id="PF13229"/>
    </source>
</evidence>
<dbReference type="AlphaFoldDB" id="A0A172XZV3"/>
<dbReference type="InterPro" id="IPR012334">
    <property type="entry name" value="Pectin_lyas_fold"/>
</dbReference>
<name>A0A172XZV3_9FLAO</name>
<dbReference type="SMART" id="SM00710">
    <property type="entry name" value="PbH1"/>
    <property type="match status" value="8"/>
</dbReference>
<gene>
    <name evidence="2" type="ORF">A0O34_18965</name>
</gene>
<dbReference type="NCBIfam" id="TIGR03804">
    <property type="entry name" value="para_beta_helix"/>
    <property type="match status" value="1"/>
</dbReference>
<dbReference type="InterPro" id="IPR006626">
    <property type="entry name" value="PbH1"/>
</dbReference>
<evidence type="ECO:0000313" key="3">
    <source>
        <dbReference type="Proteomes" id="UP000077824"/>
    </source>
</evidence>
<dbReference type="EMBL" id="CP015199">
    <property type="protein sequence ID" value="ANF52471.1"/>
    <property type="molecule type" value="Genomic_DNA"/>
</dbReference>
<dbReference type="InterPro" id="IPR022441">
    <property type="entry name" value="Para_beta_helix_rpt-2"/>
</dbReference>
<dbReference type="Proteomes" id="UP000077824">
    <property type="component" value="Chromosome"/>
</dbReference>
<sequence>MAQFIIKNIMADMLTLSAAEINDLQTHVVSGVLLCGYYVEGDTPDPIAYFLSTTSASPDGFQVVDIGGIIKLEHQFDYIDIRYVGSKSDPTFDNRLIIQKALDTGKNVYIPYYVFISDQVEINSSGQKLYGNYNDSLIEVASSDRNTIYVNGASFIEISGINFSIKEKLAPISYKAIVYVYNSNNCTIKENNILDFSFWGIVLHDSNFNTIGHNTIKDCYSNRQMSSDIAVYETSQYNIINNNNCLGKVSDNGIMIIDPYTDSNPIGNQILNNFIDEHYTNGIICYVTHPINTKTRIIGNTIKNIQGYGLDYLSGCGIYIQSFAGTIIEDNIIENCCVKTGDFDTQVVGHIGIAAGDYRDTENINKEHFPILVTNNQIICNRGVGINVATSQKNVSIISNHIINNAKDGARRESIRVINVLDISIINNNIQHNVSDTVAIGLNASLHYDTQENIIVNSVIIEGNSVVSNNSCLAISQIVEGSSYERVIINGNNFNSKFTQASFIEGIIGSLVFSNNILKSEEFVVQFNKCQNISITGNTFTGNQSNISLAFTGSVTSGFANESNLYNCMIGNDSPLMNITLRKSSTVYGGYQKGDRIINIAPSIGDSKSWICTTAGYPGTWTSEGIL</sequence>
<proteinExistence type="predicted"/>
<reference evidence="2 3" key="1">
    <citation type="submission" date="2016-04" db="EMBL/GenBank/DDBJ databases">
        <title>Complete Genome Sequence of Chryseobacterium sp. IHBB 10212.</title>
        <authorList>
            <person name="Pal M."/>
            <person name="Swarnkar M.K."/>
            <person name="Kaushal K."/>
            <person name="Chhibber S."/>
            <person name="Singh A.K."/>
            <person name="Gulati A."/>
        </authorList>
    </citation>
    <scope>NUCLEOTIDE SEQUENCE [LARGE SCALE GENOMIC DNA]</scope>
    <source>
        <strain evidence="2 3">IHBB 10212</strain>
    </source>
</reference>
<organism evidence="2 3">
    <name type="scientific">Chryseobacterium glaciei</name>
    <dbReference type="NCBI Taxonomy" id="1685010"/>
    <lineage>
        <taxon>Bacteria</taxon>
        <taxon>Pseudomonadati</taxon>
        <taxon>Bacteroidota</taxon>
        <taxon>Flavobacteriia</taxon>
        <taxon>Flavobacteriales</taxon>
        <taxon>Weeksellaceae</taxon>
        <taxon>Chryseobacterium group</taxon>
        <taxon>Chryseobacterium</taxon>
    </lineage>
</organism>
<dbReference type="InterPro" id="IPR039448">
    <property type="entry name" value="Beta_helix"/>
</dbReference>
<dbReference type="RefSeq" id="WP_066758295.1">
    <property type="nucleotide sequence ID" value="NZ_CP015199.1"/>
</dbReference>
<dbReference type="InterPro" id="IPR011050">
    <property type="entry name" value="Pectin_lyase_fold/virulence"/>
</dbReference>
<feature type="domain" description="Right handed beta helix" evidence="1">
    <location>
        <begin position="147"/>
        <end position="321"/>
    </location>
</feature>
<dbReference type="KEGG" id="chh:A0O34_18965"/>
<dbReference type="Pfam" id="PF13229">
    <property type="entry name" value="Beta_helix"/>
    <property type="match status" value="1"/>
</dbReference>
<keyword evidence="3" id="KW-1185">Reference proteome</keyword>
<accession>A0A172XZV3</accession>
<evidence type="ECO:0000313" key="2">
    <source>
        <dbReference type="EMBL" id="ANF52471.1"/>
    </source>
</evidence>